<dbReference type="SMART" id="SM00235">
    <property type="entry name" value="ZnMc"/>
    <property type="match status" value="1"/>
</dbReference>
<evidence type="ECO:0000313" key="12">
    <source>
        <dbReference type="Proteomes" id="UP000887562"/>
    </source>
</evidence>
<dbReference type="SUPFAM" id="SSF55486">
    <property type="entry name" value="Metalloproteases ('zincins'), catalytic domain"/>
    <property type="match status" value="1"/>
</dbReference>
<feature type="chain" id="PRO_5038158185" description="Metalloendopeptidase" evidence="9">
    <location>
        <begin position="18"/>
        <end position="617"/>
    </location>
</feature>
<feature type="binding site" evidence="8">
    <location>
        <position position="124"/>
    </location>
    <ligand>
        <name>Zn(2+)</name>
        <dbReference type="ChEBI" id="CHEBI:29105"/>
        <note>catalytic</note>
    </ligand>
</feature>
<dbReference type="PANTHER" id="PTHR10127:SF780">
    <property type="entry name" value="METALLOENDOPEPTIDASE"/>
    <property type="match status" value="1"/>
</dbReference>
<keyword evidence="5 8" id="KW-0862">Zinc</keyword>
<feature type="active site" evidence="8">
    <location>
        <position position="125"/>
    </location>
</feature>
<evidence type="ECO:0000256" key="8">
    <source>
        <dbReference type="PROSITE-ProRule" id="PRU01211"/>
    </source>
</evidence>
<dbReference type="InterPro" id="IPR024079">
    <property type="entry name" value="MetalloPept_cat_dom_sf"/>
</dbReference>
<feature type="binding site" evidence="8">
    <location>
        <position position="134"/>
    </location>
    <ligand>
        <name>Zn(2+)</name>
        <dbReference type="ChEBI" id="CHEBI:29105"/>
        <note>catalytic</note>
    </ligand>
</feature>
<dbReference type="InterPro" id="IPR003582">
    <property type="entry name" value="ShKT_dom"/>
</dbReference>
<organism evidence="12 13">
    <name type="scientific">Echinococcus canadensis</name>
    <dbReference type="NCBI Taxonomy" id="519352"/>
    <lineage>
        <taxon>Eukaryota</taxon>
        <taxon>Metazoa</taxon>
        <taxon>Spiralia</taxon>
        <taxon>Lophotrochozoa</taxon>
        <taxon>Platyhelminthes</taxon>
        <taxon>Cestoda</taxon>
        <taxon>Eucestoda</taxon>
        <taxon>Cyclophyllidea</taxon>
        <taxon>Taeniidae</taxon>
        <taxon>Echinococcus</taxon>
        <taxon>Echinococcus canadensis group</taxon>
    </lineage>
</organism>
<evidence type="ECO:0000256" key="3">
    <source>
        <dbReference type="ARBA" id="ARBA00022723"/>
    </source>
</evidence>
<evidence type="ECO:0000256" key="4">
    <source>
        <dbReference type="ARBA" id="ARBA00022801"/>
    </source>
</evidence>
<keyword evidence="2 8" id="KW-0645">Protease</keyword>
<feature type="domain" description="ShKT" evidence="10">
    <location>
        <begin position="290"/>
        <end position="326"/>
    </location>
</feature>
<dbReference type="GO" id="GO:0008270">
    <property type="term" value="F:zinc ion binding"/>
    <property type="evidence" value="ECO:0007669"/>
    <property type="project" value="UniProtKB-UniRule"/>
</dbReference>
<accession>A0A915EY03</accession>
<protein>
    <recommendedName>
        <fullName evidence="9">Metalloendopeptidase</fullName>
        <ecNumber evidence="9">3.4.24.-</ecNumber>
    </recommendedName>
</protein>
<feature type="domain" description="ShKT" evidence="10">
    <location>
        <begin position="458"/>
        <end position="494"/>
    </location>
</feature>
<keyword evidence="3 8" id="KW-0479">Metal-binding</keyword>
<keyword evidence="6 8" id="KW-0482">Metalloprotease</keyword>
<evidence type="ECO:0000313" key="13">
    <source>
        <dbReference type="WBParaSite" id="maker-E.canG7_contigs_2100-snap-gene-0.84-mRNA-1"/>
    </source>
</evidence>
<dbReference type="PROSITE" id="PS51864">
    <property type="entry name" value="ASTACIN"/>
    <property type="match status" value="1"/>
</dbReference>
<evidence type="ECO:0000256" key="5">
    <source>
        <dbReference type="ARBA" id="ARBA00022833"/>
    </source>
</evidence>
<evidence type="ECO:0000259" key="10">
    <source>
        <dbReference type="PROSITE" id="PS51670"/>
    </source>
</evidence>
<feature type="domain" description="ShKT" evidence="10">
    <location>
        <begin position="388"/>
        <end position="425"/>
    </location>
</feature>
<feature type="domain" description="Peptidase M12A" evidence="11">
    <location>
        <begin position="28"/>
        <end position="231"/>
    </location>
</feature>
<evidence type="ECO:0000256" key="7">
    <source>
        <dbReference type="PROSITE-ProRule" id="PRU01005"/>
    </source>
</evidence>
<dbReference type="GO" id="GO:0004222">
    <property type="term" value="F:metalloendopeptidase activity"/>
    <property type="evidence" value="ECO:0007669"/>
    <property type="project" value="UniProtKB-UniRule"/>
</dbReference>
<dbReference type="Pfam" id="PF01549">
    <property type="entry name" value="ShK"/>
    <property type="match status" value="5"/>
</dbReference>
<dbReference type="AlphaFoldDB" id="A0A915EY03"/>
<feature type="binding site" evidence="8">
    <location>
        <position position="128"/>
    </location>
    <ligand>
        <name>Zn(2+)</name>
        <dbReference type="ChEBI" id="CHEBI:29105"/>
        <note>catalytic</note>
    </ligand>
</feature>
<comment type="cofactor">
    <cofactor evidence="8 9">
        <name>Zn(2+)</name>
        <dbReference type="ChEBI" id="CHEBI:29105"/>
    </cofactor>
    <text evidence="8 9">Binds 1 zinc ion per subunit.</text>
</comment>
<feature type="domain" description="ShKT" evidence="10">
    <location>
        <begin position="581"/>
        <end position="615"/>
    </location>
</feature>
<evidence type="ECO:0000256" key="2">
    <source>
        <dbReference type="ARBA" id="ARBA00022670"/>
    </source>
</evidence>
<dbReference type="PROSITE" id="PS51670">
    <property type="entry name" value="SHKT"/>
    <property type="match status" value="5"/>
</dbReference>
<proteinExistence type="predicted"/>
<keyword evidence="12" id="KW-1185">Reference proteome</keyword>
<dbReference type="WBParaSite" id="maker-E.canG7_contigs_2100-snap-gene-0.84-mRNA-1">
    <property type="protein sequence ID" value="maker-E.canG7_contigs_2100-snap-gene-0.84-mRNA-1"/>
    <property type="gene ID" value="EcG7_01334"/>
</dbReference>
<dbReference type="InterPro" id="IPR001506">
    <property type="entry name" value="Peptidase_M12A"/>
</dbReference>
<name>A0A915EY03_9CEST</name>
<evidence type="ECO:0000256" key="9">
    <source>
        <dbReference type="RuleBase" id="RU361183"/>
    </source>
</evidence>
<feature type="signal peptide" evidence="9">
    <location>
        <begin position="1"/>
        <end position="17"/>
    </location>
</feature>
<keyword evidence="9" id="KW-0732">Signal</keyword>
<dbReference type="PANTHER" id="PTHR10127">
    <property type="entry name" value="DISCOIDIN, CUB, EGF, LAMININ , AND ZINC METALLOPROTEASE DOMAIN CONTAINING"/>
    <property type="match status" value="1"/>
</dbReference>
<dbReference type="Gene3D" id="3.40.390.10">
    <property type="entry name" value="Collagenase (Catalytic Domain)"/>
    <property type="match status" value="1"/>
</dbReference>
<dbReference type="GO" id="GO:0006508">
    <property type="term" value="P:proteolysis"/>
    <property type="evidence" value="ECO:0007669"/>
    <property type="project" value="UniProtKB-KW"/>
</dbReference>
<feature type="domain" description="ShKT" evidence="10">
    <location>
        <begin position="341"/>
        <end position="375"/>
    </location>
</feature>
<dbReference type="EC" id="3.4.24.-" evidence="9"/>
<comment type="caution">
    <text evidence="7">Lacks conserved residue(s) required for the propagation of feature annotation.</text>
</comment>
<feature type="disulfide bond" evidence="7">
    <location>
        <begin position="341"/>
        <end position="375"/>
    </location>
</feature>
<dbReference type="SMART" id="SM00254">
    <property type="entry name" value="ShKT"/>
    <property type="match status" value="6"/>
</dbReference>
<evidence type="ECO:0000259" key="11">
    <source>
        <dbReference type="PROSITE" id="PS51864"/>
    </source>
</evidence>
<reference evidence="13" key="1">
    <citation type="submission" date="2022-11" db="UniProtKB">
        <authorList>
            <consortium name="WormBaseParasite"/>
        </authorList>
    </citation>
    <scope>IDENTIFICATION</scope>
</reference>
<dbReference type="InterPro" id="IPR006026">
    <property type="entry name" value="Peptidase_Metallo"/>
</dbReference>
<evidence type="ECO:0000256" key="1">
    <source>
        <dbReference type="ARBA" id="ARBA00002657"/>
    </source>
</evidence>
<dbReference type="Pfam" id="PF01400">
    <property type="entry name" value="Astacin"/>
    <property type="match status" value="1"/>
</dbReference>
<keyword evidence="7" id="KW-1015">Disulfide bond</keyword>
<feature type="disulfide bond" evidence="7">
    <location>
        <begin position="581"/>
        <end position="615"/>
    </location>
</feature>
<comment type="function">
    <text evidence="1">Metalloprotease.</text>
</comment>
<keyword evidence="4 8" id="KW-0378">Hydrolase</keyword>
<dbReference type="Gene3D" id="1.10.10.1940">
    <property type="match status" value="3"/>
</dbReference>
<sequence>MRGIWLTFLVAVALVKCDDPPLIRTRRAAIPVNAISWPKGVIPYIIDKSVFKEEELKHLATAIEVWNNETCVQFRPYRRSDRHWMRITDGNTCFSEYMGFKGIPGEQTITLSRNGCRFYGLYLHELGHVMGLDHEHARADRDKYLRVNDAGVPENFKSFFTRKSIEDLHTYDSPYDLQSIMHYGRSSFSVYADKAPIDVRDEKVRHMLADVYVKDISFWDARILNLHYRCEDRCKNVQPLCPFPGYIDKFCKCQTPEGTYQLTFKTTGNAQIFIFCMNLSIIAAFAQRRCVDTHGELQCQKLADKHECYRNASFMTAYCRKTCGFCYKNILPATVRLSVACKDRQESCADWAHVGHCAKTSGYMKMMCPESCGFCNLTKDDAGETGGCKDRYIYPSDCEAWAKEGRCASYKMWMHFNCAKSCGVCTNSKGSGVNITAPPLSATTTTARGVTTKVSSVCRNNYGTQNCRRLVSRKMCLTHKKWMERQCRAVCGFCQSDTSTTGLTNSPTDRTPAKTDLPRVEANLTKYSLKAKSREASLREALSEACRNGDPPGECPKYRSYCRNAATFQRCPNICKNCGPCTDTSKRCKILKQSGYCKYYPSSTIPICRKTCEVCFE</sequence>
<evidence type="ECO:0000256" key="6">
    <source>
        <dbReference type="ARBA" id="ARBA00023049"/>
    </source>
</evidence>
<dbReference type="PRINTS" id="PR00480">
    <property type="entry name" value="ASTACIN"/>
</dbReference>
<dbReference type="Proteomes" id="UP000887562">
    <property type="component" value="Unplaced"/>
</dbReference>